<proteinExistence type="predicted"/>
<reference evidence="1 2" key="1">
    <citation type="journal article" date="2016" name="Front. Microbiol.">
        <title>Characterization of Novel Bacteriophages for Biocontrol of Bacterial Blight in Leek Caused by Pseudomonas syringae pv. porri.</title>
        <authorList>
            <person name="Rombouts S."/>
            <person name="Lavigne R."/>
        </authorList>
    </citation>
    <scope>NUCLEOTIDE SEQUENCE [LARGE SCALE GENOMIC DNA]</scope>
</reference>
<sequence length="55" mass="6256">MKYKIVASKDQITNVVVSIHDTEIEAQKELYRLVFISKEFVCGEVKPHKPAPARA</sequence>
<dbReference type="EMBL" id="KU130127">
    <property type="protein sequence ID" value="AMR57570.1"/>
    <property type="molecule type" value="Genomic_DNA"/>
</dbReference>
<dbReference type="Proteomes" id="UP000230876">
    <property type="component" value="Segment"/>
</dbReference>
<gene>
    <name evidence="1" type="ORF">vB_PsyM_KIL2_0170</name>
</gene>
<accession>A0A142IEB5</accession>
<protein>
    <submittedName>
        <fullName evidence="1">Uncharacterized protein</fullName>
    </submittedName>
</protein>
<evidence type="ECO:0000313" key="2">
    <source>
        <dbReference type="Proteomes" id="UP000230876"/>
    </source>
</evidence>
<organism evidence="1 2">
    <name type="scientific">Pseudomonas phage vB_PsyM_KIL2</name>
    <dbReference type="NCBI Taxonomy" id="1777066"/>
    <lineage>
        <taxon>Viruses</taxon>
        <taxon>Duplodnaviria</taxon>
        <taxon>Heunggongvirae</taxon>
        <taxon>Uroviricota</taxon>
        <taxon>Caudoviricetes</taxon>
        <taxon>Vandenendeviridae</taxon>
        <taxon>Gorskivirinae</taxon>
        <taxon>Flaumdravirus</taxon>
        <taxon>Flaumdravirus KIL4</taxon>
    </lineage>
</organism>
<name>A0A142IEB5_9CAUD</name>
<evidence type="ECO:0000313" key="1">
    <source>
        <dbReference type="EMBL" id="AMR57570.1"/>
    </source>
</evidence>